<gene>
    <name evidence="7" type="primary">EPHB4_2</name>
    <name evidence="7" type="ORF">EYF80_065762</name>
</gene>
<dbReference type="EMBL" id="SRLO01016382">
    <property type="protein sequence ID" value="TNN24115.1"/>
    <property type="molecule type" value="Genomic_DNA"/>
</dbReference>
<evidence type="ECO:0000313" key="7">
    <source>
        <dbReference type="EMBL" id="TNN24115.1"/>
    </source>
</evidence>
<dbReference type="GO" id="GO:0030425">
    <property type="term" value="C:dendrite"/>
    <property type="evidence" value="ECO:0007669"/>
    <property type="project" value="TreeGrafter"/>
</dbReference>
<dbReference type="PANTHER" id="PTHR46877">
    <property type="entry name" value="EPH RECEPTOR A5"/>
    <property type="match status" value="1"/>
</dbReference>
<evidence type="ECO:0000256" key="1">
    <source>
        <dbReference type="ARBA" id="ARBA00004167"/>
    </source>
</evidence>
<organism evidence="7 8">
    <name type="scientific">Liparis tanakae</name>
    <name type="common">Tanaka's snailfish</name>
    <dbReference type="NCBI Taxonomy" id="230148"/>
    <lineage>
        <taxon>Eukaryota</taxon>
        <taxon>Metazoa</taxon>
        <taxon>Chordata</taxon>
        <taxon>Craniata</taxon>
        <taxon>Vertebrata</taxon>
        <taxon>Euteleostomi</taxon>
        <taxon>Actinopterygii</taxon>
        <taxon>Neopterygii</taxon>
        <taxon>Teleostei</taxon>
        <taxon>Neoteleostei</taxon>
        <taxon>Acanthomorphata</taxon>
        <taxon>Eupercaria</taxon>
        <taxon>Perciformes</taxon>
        <taxon>Cottioidei</taxon>
        <taxon>Cottales</taxon>
        <taxon>Liparidae</taxon>
        <taxon>Liparis</taxon>
    </lineage>
</organism>
<dbReference type="InterPro" id="IPR020635">
    <property type="entry name" value="Tyr_kinase_cat_dom"/>
</dbReference>
<dbReference type="GO" id="GO:0005524">
    <property type="term" value="F:ATP binding"/>
    <property type="evidence" value="ECO:0007669"/>
    <property type="project" value="UniProtKB-KW"/>
</dbReference>
<dbReference type="GO" id="GO:0005005">
    <property type="term" value="F:transmembrane-ephrin receptor activity"/>
    <property type="evidence" value="ECO:0007669"/>
    <property type="project" value="TreeGrafter"/>
</dbReference>
<dbReference type="Pfam" id="PF07714">
    <property type="entry name" value="PK_Tyr_Ser-Thr"/>
    <property type="match status" value="2"/>
</dbReference>
<name>A0A4Z2E5R4_9TELE</name>
<dbReference type="InterPro" id="IPR008266">
    <property type="entry name" value="Tyr_kinase_AS"/>
</dbReference>
<comment type="caution">
    <text evidence="7">The sequence shown here is derived from an EMBL/GenBank/DDBJ whole genome shotgun (WGS) entry which is preliminary data.</text>
</comment>
<evidence type="ECO:0000256" key="4">
    <source>
        <dbReference type="ARBA" id="ARBA00023136"/>
    </source>
</evidence>
<dbReference type="GO" id="GO:0005886">
    <property type="term" value="C:plasma membrane"/>
    <property type="evidence" value="ECO:0007669"/>
    <property type="project" value="TreeGrafter"/>
</dbReference>
<dbReference type="InterPro" id="IPR050449">
    <property type="entry name" value="Ephrin_rcpt_TKs"/>
</dbReference>
<protein>
    <submittedName>
        <fullName evidence="7">Ephrin type-B receptor 4</fullName>
    </submittedName>
</protein>
<sequence>MKYLAEMSYVHRDLAARNILINSNLVCKVSDFGLKFTSASDVWSYGIVMWEVMSFGERPYWDMSNQDVINAIEQDYRLPPPPDCPTHLHQLMLDCWQKDRSARPRFSDLVSALDKLIRNPASLKIVAQEGAG</sequence>
<keyword evidence="8" id="KW-1185">Reference proteome</keyword>
<dbReference type="Proteomes" id="UP000314294">
    <property type="component" value="Unassembled WGS sequence"/>
</dbReference>
<dbReference type="Gene3D" id="1.10.510.10">
    <property type="entry name" value="Transferase(Phosphotransferase) domain 1"/>
    <property type="match status" value="2"/>
</dbReference>
<dbReference type="PROSITE" id="PS00109">
    <property type="entry name" value="PROTEIN_KINASE_TYR"/>
    <property type="match status" value="1"/>
</dbReference>
<dbReference type="PANTHER" id="PTHR46877:SF19">
    <property type="entry name" value="RECEPTOR PROTEIN-TYROSINE KINASE"/>
    <property type="match status" value="1"/>
</dbReference>
<dbReference type="OrthoDB" id="4062651at2759"/>
<keyword evidence="2" id="KW-0547">Nucleotide-binding</keyword>
<reference evidence="7 8" key="1">
    <citation type="submission" date="2019-03" db="EMBL/GenBank/DDBJ databases">
        <title>First draft genome of Liparis tanakae, snailfish: a comprehensive survey of snailfish specific genes.</title>
        <authorList>
            <person name="Kim W."/>
            <person name="Song I."/>
            <person name="Jeong J.-H."/>
            <person name="Kim D."/>
            <person name="Kim S."/>
            <person name="Ryu S."/>
            <person name="Song J.Y."/>
            <person name="Lee S.K."/>
        </authorList>
    </citation>
    <scope>NUCLEOTIDE SEQUENCE [LARGE SCALE GENOMIC DNA]</scope>
    <source>
        <tissue evidence="7">Muscle</tissue>
    </source>
</reference>
<evidence type="ECO:0000256" key="2">
    <source>
        <dbReference type="ARBA" id="ARBA00022741"/>
    </source>
</evidence>
<comment type="subcellular location">
    <subcellularLocation>
        <location evidence="1">Membrane</location>
        <topology evidence="1">Single-pass membrane protein</topology>
    </subcellularLocation>
</comment>
<dbReference type="SMART" id="SM00219">
    <property type="entry name" value="TyrKc"/>
    <property type="match status" value="1"/>
</dbReference>
<dbReference type="InterPro" id="IPR011009">
    <property type="entry name" value="Kinase-like_dom_sf"/>
</dbReference>
<keyword evidence="4" id="KW-0472">Membrane</keyword>
<dbReference type="SUPFAM" id="SSF56112">
    <property type="entry name" value="Protein kinase-like (PK-like)"/>
    <property type="match status" value="1"/>
</dbReference>
<dbReference type="GO" id="GO:0007411">
    <property type="term" value="P:axon guidance"/>
    <property type="evidence" value="ECO:0007669"/>
    <property type="project" value="TreeGrafter"/>
</dbReference>
<proteinExistence type="predicted"/>
<feature type="domain" description="Protein kinase" evidence="6">
    <location>
        <begin position="1"/>
        <end position="117"/>
    </location>
</feature>
<evidence type="ECO:0000256" key="3">
    <source>
        <dbReference type="ARBA" id="ARBA00022840"/>
    </source>
</evidence>
<accession>A0A4Z2E5R4</accession>
<keyword evidence="5 7" id="KW-0675">Receptor</keyword>
<evidence type="ECO:0000256" key="5">
    <source>
        <dbReference type="ARBA" id="ARBA00023170"/>
    </source>
</evidence>
<keyword evidence="3" id="KW-0067">ATP-binding</keyword>
<evidence type="ECO:0000259" key="6">
    <source>
        <dbReference type="PROSITE" id="PS50011"/>
    </source>
</evidence>
<dbReference type="AlphaFoldDB" id="A0A4Z2E5R4"/>
<evidence type="ECO:0000313" key="8">
    <source>
        <dbReference type="Proteomes" id="UP000314294"/>
    </source>
</evidence>
<dbReference type="InterPro" id="IPR000719">
    <property type="entry name" value="Prot_kinase_dom"/>
</dbReference>
<dbReference type="InterPro" id="IPR001245">
    <property type="entry name" value="Ser-Thr/Tyr_kinase_cat_dom"/>
</dbReference>
<dbReference type="PROSITE" id="PS50011">
    <property type="entry name" value="PROTEIN_KINASE_DOM"/>
    <property type="match status" value="1"/>
</dbReference>